<keyword evidence="2" id="KW-1185">Reference proteome</keyword>
<sequence length="95" mass="10718">MLCKKCDRNHSRCMKDLFDGLVEGGPARARGSRSELTCVCAASEPHGTRSVSRAALARCITRAALYCVNKIKYKLLHKQWGLTQDVIKKLKEYFD</sequence>
<accession>A0A2W1BRY0</accession>
<name>A0A2W1BRY0_HELAM</name>
<reference evidence="1 2" key="1">
    <citation type="journal article" date="2017" name="BMC Biol.">
        <title>Genomic innovations, transcriptional plasticity and gene loss underlying the evolution and divergence of two highly polyphagous and invasive Helicoverpa pest species.</title>
        <authorList>
            <person name="Pearce S.L."/>
            <person name="Clarke D.F."/>
            <person name="East P.D."/>
            <person name="Elfekih S."/>
            <person name="Gordon K.H."/>
            <person name="Jermiin L.S."/>
            <person name="McGaughran A."/>
            <person name="Oakeshott J.G."/>
            <person name="Papanikolaou A."/>
            <person name="Perera O.P."/>
            <person name="Rane R.V."/>
            <person name="Richards S."/>
            <person name="Tay W.T."/>
            <person name="Walsh T.K."/>
            <person name="Anderson A."/>
            <person name="Anderson C.J."/>
            <person name="Asgari S."/>
            <person name="Board P.G."/>
            <person name="Bretschneider A."/>
            <person name="Campbell P.M."/>
            <person name="Chertemps T."/>
            <person name="Christeller J.T."/>
            <person name="Coppin C.W."/>
            <person name="Downes S.J."/>
            <person name="Duan G."/>
            <person name="Farnsworth C.A."/>
            <person name="Good R.T."/>
            <person name="Han L.B."/>
            <person name="Han Y.C."/>
            <person name="Hatje K."/>
            <person name="Horne I."/>
            <person name="Huang Y.P."/>
            <person name="Hughes D.S."/>
            <person name="Jacquin-Joly E."/>
            <person name="James W."/>
            <person name="Jhangiani S."/>
            <person name="Kollmar M."/>
            <person name="Kuwar S.S."/>
            <person name="Li S."/>
            <person name="Liu N.Y."/>
            <person name="Maibeche M.T."/>
            <person name="Miller J.R."/>
            <person name="Montagne N."/>
            <person name="Perry T."/>
            <person name="Qu J."/>
            <person name="Song S.V."/>
            <person name="Sutton G.G."/>
            <person name="Vogel H."/>
            <person name="Walenz B.P."/>
            <person name="Xu W."/>
            <person name="Zhang H.J."/>
            <person name="Zou Z."/>
            <person name="Batterham P."/>
            <person name="Edwards O.R."/>
            <person name="Feyereisen R."/>
            <person name="Gibbs R.A."/>
            <person name="Heckel D.G."/>
            <person name="McGrath A."/>
            <person name="Robin C."/>
            <person name="Scherer S.E."/>
            <person name="Worley K.C."/>
            <person name="Wu Y.D."/>
        </authorList>
    </citation>
    <scope>NUCLEOTIDE SEQUENCE [LARGE SCALE GENOMIC DNA]</scope>
    <source>
        <strain evidence="1">Harm_GR_Male_#8</strain>
        <tissue evidence="1">Whole organism</tissue>
    </source>
</reference>
<proteinExistence type="predicted"/>
<dbReference type="Proteomes" id="UP000249218">
    <property type="component" value="Unassembled WGS sequence"/>
</dbReference>
<protein>
    <submittedName>
        <fullName evidence="1">Uncharacterized protein</fullName>
    </submittedName>
</protein>
<gene>
    <name evidence="1" type="primary">HaOG205967</name>
    <name evidence="1" type="ORF">B5X24_HaOG205967</name>
</gene>
<evidence type="ECO:0000313" key="2">
    <source>
        <dbReference type="Proteomes" id="UP000249218"/>
    </source>
</evidence>
<evidence type="ECO:0000313" key="1">
    <source>
        <dbReference type="EMBL" id="PZC75540.1"/>
    </source>
</evidence>
<dbReference type="EMBL" id="KZ149992">
    <property type="protein sequence ID" value="PZC75540.1"/>
    <property type="molecule type" value="Genomic_DNA"/>
</dbReference>
<dbReference type="AlphaFoldDB" id="A0A2W1BRY0"/>
<organism evidence="1 2">
    <name type="scientific">Helicoverpa armigera</name>
    <name type="common">Cotton bollworm</name>
    <name type="synonym">Heliothis armigera</name>
    <dbReference type="NCBI Taxonomy" id="29058"/>
    <lineage>
        <taxon>Eukaryota</taxon>
        <taxon>Metazoa</taxon>
        <taxon>Ecdysozoa</taxon>
        <taxon>Arthropoda</taxon>
        <taxon>Hexapoda</taxon>
        <taxon>Insecta</taxon>
        <taxon>Pterygota</taxon>
        <taxon>Neoptera</taxon>
        <taxon>Endopterygota</taxon>
        <taxon>Lepidoptera</taxon>
        <taxon>Glossata</taxon>
        <taxon>Ditrysia</taxon>
        <taxon>Noctuoidea</taxon>
        <taxon>Noctuidae</taxon>
        <taxon>Heliothinae</taxon>
        <taxon>Helicoverpa</taxon>
    </lineage>
</organism>